<feature type="compositionally biased region" description="Basic and acidic residues" evidence="1">
    <location>
        <begin position="34"/>
        <end position="48"/>
    </location>
</feature>
<dbReference type="EMBL" id="JAIZAY010000005">
    <property type="protein sequence ID" value="KAJ8041807.1"/>
    <property type="molecule type" value="Genomic_DNA"/>
</dbReference>
<gene>
    <name evidence="2" type="ORF">HOLleu_12715</name>
</gene>
<accession>A0A9Q1CAP6</accession>
<protein>
    <submittedName>
        <fullName evidence="2">Uncharacterized protein</fullName>
    </submittedName>
</protein>
<evidence type="ECO:0000313" key="3">
    <source>
        <dbReference type="Proteomes" id="UP001152320"/>
    </source>
</evidence>
<organism evidence="2 3">
    <name type="scientific">Holothuria leucospilota</name>
    <name type="common">Black long sea cucumber</name>
    <name type="synonym">Mertensiothuria leucospilota</name>
    <dbReference type="NCBI Taxonomy" id="206669"/>
    <lineage>
        <taxon>Eukaryota</taxon>
        <taxon>Metazoa</taxon>
        <taxon>Echinodermata</taxon>
        <taxon>Eleutherozoa</taxon>
        <taxon>Echinozoa</taxon>
        <taxon>Holothuroidea</taxon>
        <taxon>Aspidochirotacea</taxon>
        <taxon>Aspidochirotida</taxon>
        <taxon>Holothuriidae</taxon>
        <taxon>Holothuria</taxon>
    </lineage>
</organism>
<keyword evidence="3" id="KW-1185">Reference proteome</keyword>
<reference evidence="2" key="1">
    <citation type="submission" date="2021-10" db="EMBL/GenBank/DDBJ databases">
        <title>Tropical sea cucumber genome reveals ecological adaptation and Cuvierian tubules defense mechanism.</title>
        <authorList>
            <person name="Chen T."/>
        </authorList>
    </citation>
    <scope>NUCLEOTIDE SEQUENCE</scope>
    <source>
        <strain evidence="2">Nanhai2018</strain>
        <tissue evidence="2">Muscle</tissue>
    </source>
</reference>
<dbReference type="AlphaFoldDB" id="A0A9Q1CAP6"/>
<proteinExistence type="predicted"/>
<dbReference type="Proteomes" id="UP001152320">
    <property type="component" value="Chromosome 5"/>
</dbReference>
<sequence>MSCKNLSVTLLSIVRNIKVHVNLDLSTSMCESTEVGKGEGVEGDEKPLRPNGSTEASAEIRGCITPLTLGCAPLAVHLKTLKLTLT</sequence>
<comment type="caution">
    <text evidence="2">The sequence shown here is derived from an EMBL/GenBank/DDBJ whole genome shotgun (WGS) entry which is preliminary data.</text>
</comment>
<evidence type="ECO:0000256" key="1">
    <source>
        <dbReference type="SAM" id="MobiDB-lite"/>
    </source>
</evidence>
<name>A0A9Q1CAP6_HOLLE</name>
<evidence type="ECO:0000313" key="2">
    <source>
        <dbReference type="EMBL" id="KAJ8041807.1"/>
    </source>
</evidence>
<feature type="region of interest" description="Disordered" evidence="1">
    <location>
        <begin position="34"/>
        <end position="55"/>
    </location>
</feature>